<evidence type="ECO:0000313" key="4">
    <source>
        <dbReference type="Proteomes" id="UP001314181"/>
    </source>
</evidence>
<keyword evidence="2" id="KW-1133">Transmembrane helix</keyword>
<comment type="caution">
    <text evidence="3">The sequence shown here is derived from an EMBL/GenBank/DDBJ whole genome shotgun (WGS) entry which is preliminary data.</text>
</comment>
<evidence type="ECO:0000256" key="2">
    <source>
        <dbReference type="SAM" id="Phobius"/>
    </source>
</evidence>
<evidence type="ECO:0000313" key="3">
    <source>
        <dbReference type="EMBL" id="CAK8162357.1"/>
    </source>
</evidence>
<reference evidence="3 4" key="1">
    <citation type="submission" date="2024-01" db="EMBL/GenBank/DDBJ databases">
        <authorList>
            <person name="Kunselman E."/>
        </authorList>
    </citation>
    <scope>NUCLEOTIDE SEQUENCE [LARGE SCALE GENOMIC DNA]</scope>
    <source>
        <strain evidence="3">2 abalone samples</strain>
    </source>
</reference>
<keyword evidence="4" id="KW-1185">Reference proteome</keyword>
<accession>A0ABP0EV32</accession>
<feature type="compositionally biased region" description="Basic and acidic residues" evidence="1">
    <location>
        <begin position="177"/>
        <end position="187"/>
    </location>
</feature>
<feature type="compositionally biased region" description="Polar residues" evidence="1">
    <location>
        <begin position="204"/>
        <end position="240"/>
    </location>
</feature>
<gene>
    <name evidence="3" type="ORF">CAXC1_120039</name>
</gene>
<evidence type="ECO:0000256" key="1">
    <source>
        <dbReference type="SAM" id="MobiDB-lite"/>
    </source>
</evidence>
<protein>
    <submittedName>
        <fullName evidence="3">Uncharacterized protein</fullName>
    </submittedName>
</protein>
<feature type="region of interest" description="Disordered" evidence="1">
    <location>
        <begin position="170"/>
        <end position="258"/>
    </location>
</feature>
<dbReference type="EMBL" id="CAWVOK010000003">
    <property type="protein sequence ID" value="CAK8162357.1"/>
    <property type="molecule type" value="Genomic_DNA"/>
</dbReference>
<feature type="compositionally biased region" description="Polar residues" evidence="1">
    <location>
        <begin position="247"/>
        <end position="258"/>
    </location>
</feature>
<name>A0ABP0EV32_9RICK</name>
<feature type="transmembrane region" description="Helical" evidence="2">
    <location>
        <begin position="70"/>
        <end position="92"/>
    </location>
</feature>
<dbReference type="Proteomes" id="UP001314181">
    <property type="component" value="Unassembled WGS sequence"/>
</dbReference>
<feature type="transmembrane region" description="Helical" evidence="2">
    <location>
        <begin position="32"/>
        <end position="58"/>
    </location>
</feature>
<feature type="transmembrane region" description="Helical" evidence="2">
    <location>
        <begin position="137"/>
        <end position="156"/>
    </location>
</feature>
<proteinExistence type="predicted"/>
<feature type="transmembrane region" description="Helical" evidence="2">
    <location>
        <begin position="6"/>
        <end position="25"/>
    </location>
</feature>
<sequence>MTAMNLIIGDLLAIIILTAIAFTGFKLLPIEIFAILAIVALASLIFMTVSIFPVITIALSSITIFKTGPIVQIVASILGVITLKSKLLPYLMEKSNLTANLHNNTGIKKHITNILELIFCSITVTCIIFLLPLTISAIVSHVAIFLGIAILTDSVVRLISQHIQPIETTKENTAPIIEKDEPEHLPIQEDGVPKTISKQDNETKSMASDTQSSLESDRQTQTTDQSNLDNKQSNLPQSKISDIKQDLSIQKNATEPII</sequence>
<organism evidence="3 4">
    <name type="scientific">Candidatus Xenohaliotis californiensis</name>
    <dbReference type="NCBI Taxonomy" id="84677"/>
    <lineage>
        <taxon>Bacteria</taxon>
        <taxon>Pseudomonadati</taxon>
        <taxon>Pseudomonadota</taxon>
        <taxon>Alphaproteobacteria</taxon>
        <taxon>Rickettsiales</taxon>
        <taxon>Anaplasmataceae</taxon>
        <taxon>Candidatus Xenohaliotis</taxon>
    </lineage>
</organism>
<feature type="transmembrane region" description="Helical" evidence="2">
    <location>
        <begin position="113"/>
        <end position="131"/>
    </location>
</feature>
<dbReference type="RefSeq" id="WP_338363340.1">
    <property type="nucleotide sequence ID" value="NZ_CAWVOK010000003.1"/>
</dbReference>
<keyword evidence="2" id="KW-0812">Transmembrane</keyword>
<keyword evidence="2" id="KW-0472">Membrane</keyword>